<dbReference type="Proteomes" id="UP001472677">
    <property type="component" value="Unassembled WGS sequence"/>
</dbReference>
<reference evidence="1 2" key="1">
    <citation type="journal article" date="2024" name="G3 (Bethesda)">
        <title>Genome assembly of Hibiscus sabdariffa L. provides insights into metabolisms of medicinal natural products.</title>
        <authorList>
            <person name="Kim T."/>
        </authorList>
    </citation>
    <scope>NUCLEOTIDE SEQUENCE [LARGE SCALE GENOMIC DNA]</scope>
    <source>
        <strain evidence="1">TK-2024</strain>
        <tissue evidence="1">Old leaves</tissue>
    </source>
</reference>
<protein>
    <submittedName>
        <fullName evidence="1">Uncharacterized protein</fullName>
    </submittedName>
</protein>
<keyword evidence="2" id="KW-1185">Reference proteome</keyword>
<proteinExistence type="predicted"/>
<sequence length="213" mass="23604">MLTELMRTSSCFNRFSHGSIGKVWISSRAISIAKPNYLLSGWRRYRRARLKNLASSSSGSQHLRDESERDNSFTASAKFKGYELENRFPRSSPIFSPGSTTKAIIIPGIAPNISNTSKDNLSSEEISNFNGKLPVGQSINTGLAGHISGQNHNESVVAFDIKMTIKDKEQDIEQTEALKRPCAMVSPSKQLGYLRSLVKVKFTLCDTLLLALF</sequence>
<name>A0ABR2DIF8_9ROSI</name>
<comment type="caution">
    <text evidence="1">The sequence shown here is derived from an EMBL/GenBank/DDBJ whole genome shotgun (WGS) entry which is preliminary data.</text>
</comment>
<dbReference type="EMBL" id="JBBPBM010000027">
    <property type="protein sequence ID" value="KAK8538793.1"/>
    <property type="molecule type" value="Genomic_DNA"/>
</dbReference>
<organism evidence="1 2">
    <name type="scientific">Hibiscus sabdariffa</name>
    <name type="common">roselle</name>
    <dbReference type="NCBI Taxonomy" id="183260"/>
    <lineage>
        <taxon>Eukaryota</taxon>
        <taxon>Viridiplantae</taxon>
        <taxon>Streptophyta</taxon>
        <taxon>Embryophyta</taxon>
        <taxon>Tracheophyta</taxon>
        <taxon>Spermatophyta</taxon>
        <taxon>Magnoliopsida</taxon>
        <taxon>eudicotyledons</taxon>
        <taxon>Gunneridae</taxon>
        <taxon>Pentapetalae</taxon>
        <taxon>rosids</taxon>
        <taxon>malvids</taxon>
        <taxon>Malvales</taxon>
        <taxon>Malvaceae</taxon>
        <taxon>Malvoideae</taxon>
        <taxon>Hibiscus</taxon>
    </lineage>
</organism>
<gene>
    <name evidence="1" type="ORF">V6N12_034501</name>
</gene>
<evidence type="ECO:0000313" key="2">
    <source>
        <dbReference type="Proteomes" id="UP001472677"/>
    </source>
</evidence>
<accession>A0ABR2DIF8</accession>
<evidence type="ECO:0000313" key="1">
    <source>
        <dbReference type="EMBL" id="KAK8538793.1"/>
    </source>
</evidence>